<comment type="caution">
    <text evidence="2">The sequence shown here is derived from an EMBL/GenBank/DDBJ whole genome shotgun (WGS) entry which is preliminary data.</text>
</comment>
<dbReference type="AlphaFoldDB" id="A0AAN9AFN9"/>
<accession>A0AAN9AFN9</accession>
<sequence>MYSPPTDGWNGSWRTHRAVASRHRPQAPTVVPSQSNNLPTPINSLNSLAWTRRYPSTSRMRGQHEKN</sequence>
<evidence type="ECO:0000256" key="1">
    <source>
        <dbReference type="SAM" id="MobiDB-lite"/>
    </source>
</evidence>
<feature type="compositionally biased region" description="Basic residues" evidence="1">
    <location>
        <begin position="14"/>
        <end position="25"/>
    </location>
</feature>
<evidence type="ECO:0000313" key="2">
    <source>
        <dbReference type="EMBL" id="KAK7084232.1"/>
    </source>
</evidence>
<name>A0AAN9AFN9_HALRR</name>
<reference evidence="2 3" key="1">
    <citation type="submission" date="2023-11" db="EMBL/GenBank/DDBJ databases">
        <title>Halocaridina rubra genome assembly.</title>
        <authorList>
            <person name="Smith C."/>
        </authorList>
    </citation>
    <scope>NUCLEOTIDE SEQUENCE [LARGE SCALE GENOMIC DNA]</scope>
    <source>
        <strain evidence="2">EP-1</strain>
        <tissue evidence="2">Whole</tissue>
    </source>
</reference>
<evidence type="ECO:0000313" key="3">
    <source>
        <dbReference type="Proteomes" id="UP001381693"/>
    </source>
</evidence>
<gene>
    <name evidence="2" type="ORF">SK128_005887</name>
</gene>
<organism evidence="2 3">
    <name type="scientific">Halocaridina rubra</name>
    <name type="common">Hawaiian red shrimp</name>
    <dbReference type="NCBI Taxonomy" id="373956"/>
    <lineage>
        <taxon>Eukaryota</taxon>
        <taxon>Metazoa</taxon>
        <taxon>Ecdysozoa</taxon>
        <taxon>Arthropoda</taxon>
        <taxon>Crustacea</taxon>
        <taxon>Multicrustacea</taxon>
        <taxon>Malacostraca</taxon>
        <taxon>Eumalacostraca</taxon>
        <taxon>Eucarida</taxon>
        <taxon>Decapoda</taxon>
        <taxon>Pleocyemata</taxon>
        <taxon>Caridea</taxon>
        <taxon>Atyoidea</taxon>
        <taxon>Atyidae</taxon>
        <taxon>Halocaridina</taxon>
    </lineage>
</organism>
<feature type="compositionally biased region" description="Polar residues" evidence="1">
    <location>
        <begin position="31"/>
        <end position="44"/>
    </location>
</feature>
<protein>
    <submittedName>
        <fullName evidence="2">Uncharacterized protein</fullName>
    </submittedName>
</protein>
<keyword evidence="3" id="KW-1185">Reference proteome</keyword>
<dbReference type="EMBL" id="JAXCGZ010002191">
    <property type="protein sequence ID" value="KAK7084232.1"/>
    <property type="molecule type" value="Genomic_DNA"/>
</dbReference>
<dbReference type="Proteomes" id="UP001381693">
    <property type="component" value="Unassembled WGS sequence"/>
</dbReference>
<feature type="region of interest" description="Disordered" evidence="1">
    <location>
        <begin position="1"/>
        <end position="44"/>
    </location>
</feature>
<proteinExistence type="predicted"/>